<sequence length="125" mass="14619">MNFKDLMAYKLSFQLAMEVFETSKSFPIEERYSLTDQIRRSSRSVSVNLAEAYRKIIYPAHFRSKLTDSDGENSETQVWLDFAVECKYINKEQHLELSSKTEEVGKLLNYMINNPEKFGSSKTRN</sequence>
<evidence type="ECO:0000313" key="2">
    <source>
        <dbReference type="Proteomes" id="UP000050454"/>
    </source>
</evidence>
<keyword evidence="1" id="KW-0689">Ribosomal protein</keyword>
<dbReference type="NCBIfam" id="TIGR02436">
    <property type="entry name" value="four helix bundle protein"/>
    <property type="match status" value="1"/>
</dbReference>
<dbReference type="SUPFAM" id="SSF158446">
    <property type="entry name" value="IVS-encoded protein-like"/>
    <property type="match status" value="1"/>
</dbReference>
<dbReference type="InterPro" id="IPR036583">
    <property type="entry name" value="23S_rRNA_IVS_sf"/>
</dbReference>
<dbReference type="EMBL" id="LGTQ01000006">
    <property type="protein sequence ID" value="KPM48385.1"/>
    <property type="molecule type" value="Genomic_DNA"/>
</dbReference>
<dbReference type="AlphaFoldDB" id="A0A0P7C7J3"/>
<keyword evidence="1" id="KW-0687">Ribonucleoprotein</keyword>
<dbReference type="STRING" id="1605367.AFM12_06995"/>
<accession>A0A0P7C7J3</accession>
<keyword evidence="2" id="KW-1185">Reference proteome</keyword>
<reference evidence="1 2" key="1">
    <citation type="submission" date="2015-07" db="EMBL/GenBank/DDBJ databases">
        <title>The draft genome sequence of Leadbetterella sp. JN14-9.</title>
        <authorList>
            <person name="Liu Y."/>
            <person name="Du J."/>
            <person name="Shao Z."/>
        </authorList>
    </citation>
    <scope>NUCLEOTIDE SEQUENCE [LARGE SCALE GENOMIC DNA]</scope>
    <source>
        <strain evidence="1 2">JN14-9</strain>
    </source>
</reference>
<dbReference type="Pfam" id="PF05635">
    <property type="entry name" value="23S_rRNA_IVP"/>
    <property type="match status" value="1"/>
</dbReference>
<dbReference type="Proteomes" id="UP000050454">
    <property type="component" value="Unassembled WGS sequence"/>
</dbReference>
<dbReference type="PANTHER" id="PTHR38471">
    <property type="entry name" value="FOUR HELIX BUNDLE PROTEIN"/>
    <property type="match status" value="1"/>
</dbReference>
<dbReference type="RefSeq" id="WP_055145839.1">
    <property type="nucleotide sequence ID" value="NZ_JXSZ01000006.1"/>
</dbReference>
<dbReference type="PATRIC" id="fig|1605367.3.peg.2771"/>
<dbReference type="CDD" id="cd16377">
    <property type="entry name" value="23S_rRNA_IVP_like"/>
    <property type="match status" value="1"/>
</dbReference>
<dbReference type="OrthoDB" id="9811959at2"/>
<dbReference type="PANTHER" id="PTHR38471:SF2">
    <property type="entry name" value="FOUR HELIX BUNDLE PROTEIN"/>
    <property type="match status" value="1"/>
</dbReference>
<dbReference type="Gene3D" id="1.20.1440.60">
    <property type="entry name" value="23S rRNA-intervening sequence"/>
    <property type="match status" value="1"/>
</dbReference>
<dbReference type="GO" id="GO:0005840">
    <property type="term" value="C:ribosome"/>
    <property type="evidence" value="ECO:0007669"/>
    <property type="project" value="UniProtKB-KW"/>
</dbReference>
<protein>
    <submittedName>
        <fullName evidence="1">S23 ribosomal protein</fullName>
    </submittedName>
</protein>
<organism evidence="1 2">
    <name type="scientific">Jiulongibacter sediminis</name>
    <dbReference type="NCBI Taxonomy" id="1605367"/>
    <lineage>
        <taxon>Bacteria</taxon>
        <taxon>Pseudomonadati</taxon>
        <taxon>Bacteroidota</taxon>
        <taxon>Cytophagia</taxon>
        <taxon>Cytophagales</taxon>
        <taxon>Leadbetterellaceae</taxon>
        <taxon>Jiulongibacter</taxon>
    </lineage>
</organism>
<name>A0A0P7C7J3_9BACT</name>
<dbReference type="InterPro" id="IPR012657">
    <property type="entry name" value="23S_rRNA-intervening_sequence"/>
</dbReference>
<gene>
    <name evidence="1" type="ORF">AFM12_06995</name>
</gene>
<proteinExistence type="predicted"/>
<comment type="caution">
    <text evidence="1">The sequence shown here is derived from an EMBL/GenBank/DDBJ whole genome shotgun (WGS) entry which is preliminary data.</text>
</comment>
<evidence type="ECO:0000313" key="1">
    <source>
        <dbReference type="EMBL" id="KPM48385.1"/>
    </source>
</evidence>